<keyword evidence="11" id="KW-1185">Reference proteome</keyword>
<evidence type="ECO:0000256" key="1">
    <source>
        <dbReference type="ARBA" id="ARBA00022527"/>
    </source>
</evidence>
<dbReference type="EMBL" id="OZ023718">
    <property type="protein sequence ID" value="CAK9867949.1"/>
    <property type="molecule type" value="Genomic_DNA"/>
</dbReference>
<dbReference type="InterPro" id="IPR001245">
    <property type="entry name" value="Ser-Thr/Tyr_kinase_cat_dom"/>
</dbReference>
<keyword evidence="8" id="KW-0812">Transmembrane</keyword>
<dbReference type="Proteomes" id="UP001497522">
    <property type="component" value="Chromosome 17"/>
</dbReference>
<dbReference type="SMART" id="SM00671">
    <property type="entry name" value="SEL1"/>
    <property type="match status" value="3"/>
</dbReference>
<dbReference type="Pfam" id="PF07714">
    <property type="entry name" value="PK_Tyr_Ser-Thr"/>
    <property type="match status" value="1"/>
</dbReference>
<keyword evidence="4" id="KW-0418">Kinase</keyword>
<dbReference type="InterPro" id="IPR006597">
    <property type="entry name" value="Sel1-like"/>
</dbReference>
<dbReference type="PANTHER" id="PTHR44329">
    <property type="entry name" value="SERINE/THREONINE-PROTEIN KINASE TNNI3K-RELATED"/>
    <property type="match status" value="1"/>
</dbReference>
<evidence type="ECO:0000256" key="5">
    <source>
        <dbReference type="ARBA" id="ARBA00022840"/>
    </source>
</evidence>
<protein>
    <recommendedName>
        <fullName evidence="9">Protein kinase domain-containing protein</fullName>
    </recommendedName>
</protein>
<dbReference type="InterPro" id="IPR000719">
    <property type="entry name" value="Prot_kinase_dom"/>
</dbReference>
<dbReference type="CDD" id="cd13999">
    <property type="entry name" value="STKc_MAP3K-like"/>
    <property type="match status" value="1"/>
</dbReference>
<evidence type="ECO:0000256" key="4">
    <source>
        <dbReference type="ARBA" id="ARBA00022777"/>
    </source>
</evidence>
<feature type="transmembrane region" description="Helical" evidence="8">
    <location>
        <begin position="839"/>
        <end position="858"/>
    </location>
</feature>
<name>A0ABP1AZD2_9BRYO</name>
<evidence type="ECO:0000313" key="10">
    <source>
        <dbReference type="EMBL" id="CAK9867949.1"/>
    </source>
</evidence>
<feature type="domain" description="Protein kinase" evidence="9">
    <location>
        <begin position="220"/>
        <end position="497"/>
    </location>
</feature>
<evidence type="ECO:0000256" key="2">
    <source>
        <dbReference type="ARBA" id="ARBA00022679"/>
    </source>
</evidence>
<accession>A0ABP1AZD2</accession>
<dbReference type="SUPFAM" id="SSF56112">
    <property type="entry name" value="Protein kinase-like (PK-like)"/>
    <property type="match status" value="1"/>
</dbReference>
<keyword evidence="8" id="KW-1133">Transmembrane helix</keyword>
<dbReference type="SUPFAM" id="SSF81901">
    <property type="entry name" value="HCP-like"/>
    <property type="match status" value="1"/>
</dbReference>
<dbReference type="InterPro" id="IPR051681">
    <property type="entry name" value="Ser/Thr_Kinases-Pseudokinases"/>
</dbReference>
<dbReference type="SMART" id="SM00220">
    <property type="entry name" value="S_TKc"/>
    <property type="match status" value="1"/>
</dbReference>
<reference evidence="10" key="1">
    <citation type="submission" date="2024-03" db="EMBL/GenBank/DDBJ databases">
        <authorList>
            <consortium name="ELIXIR-Norway"/>
            <consortium name="Elixir Norway"/>
        </authorList>
    </citation>
    <scope>NUCLEOTIDE SEQUENCE</scope>
</reference>
<evidence type="ECO:0000259" key="9">
    <source>
        <dbReference type="PROSITE" id="PS50011"/>
    </source>
</evidence>
<organism evidence="10 11">
    <name type="scientific">Sphagnum jensenii</name>
    <dbReference type="NCBI Taxonomy" id="128206"/>
    <lineage>
        <taxon>Eukaryota</taxon>
        <taxon>Viridiplantae</taxon>
        <taxon>Streptophyta</taxon>
        <taxon>Embryophyta</taxon>
        <taxon>Bryophyta</taxon>
        <taxon>Sphagnophytina</taxon>
        <taxon>Sphagnopsida</taxon>
        <taxon>Sphagnales</taxon>
        <taxon>Sphagnaceae</taxon>
        <taxon>Sphagnum</taxon>
    </lineage>
</organism>
<dbReference type="Gene3D" id="1.10.510.10">
    <property type="entry name" value="Transferase(Phosphotransferase) domain 1"/>
    <property type="match status" value="1"/>
</dbReference>
<dbReference type="InterPro" id="IPR011990">
    <property type="entry name" value="TPR-like_helical_dom_sf"/>
</dbReference>
<dbReference type="PROSITE" id="PS50011">
    <property type="entry name" value="PROTEIN_KINASE_DOM"/>
    <property type="match status" value="1"/>
</dbReference>
<evidence type="ECO:0000256" key="6">
    <source>
        <dbReference type="PROSITE-ProRule" id="PRU10141"/>
    </source>
</evidence>
<dbReference type="PROSITE" id="PS00108">
    <property type="entry name" value="PROTEIN_KINASE_ST"/>
    <property type="match status" value="1"/>
</dbReference>
<keyword evidence="2" id="KW-0808">Transferase</keyword>
<dbReference type="Pfam" id="PF08238">
    <property type="entry name" value="Sel1"/>
    <property type="match status" value="3"/>
</dbReference>
<keyword evidence="5 6" id="KW-0067">ATP-binding</keyword>
<dbReference type="InterPro" id="IPR011009">
    <property type="entry name" value="Kinase-like_dom_sf"/>
</dbReference>
<gene>
    <name evidence="10" type="ORF">CSSPJE1EN2_LOCUS10944</name>
</gene>
<dbReference type="Gene3D" id="1.25.40.10">
    <property type="entry name" value="Tetratricopeptide repeat domain"/>
    <property type="match status" value="1"/>
</dbReference>
<sequence>MAEGSHSGITRLYSECQNVKSTMERQCEKVKFNQHLSTLLTRKYRDSLNELDTYIGKDSGEIHAKILGLCRVALEELRLVMSCGEMLVTDWSEENWWIHVISSSDCASVQRKIVLHLNEFLDCIKVLKIAIAEARNDTTFVLSTIEHLELSETDVEKEFKEDNECMIRRVKAHKPSFFSKFVKARHHIKGLANHLRNTRRSTDKDAVGHLPSLMHSDVEIDQTKLLGRGSSGIVFKCKFLGVPAAAKVFDGTDTHFVKAVEAEAKIFASLQHPNVVQFIGYAINGTQHILVSEVMSMDLFEYLKEQRVSRGSPLSLLVAIDIMLQIARAMDYLHQKKVMHRDLKSKNVLIDIVSNKNLALGRSSLHVKVTDFGLSKLQDRFTTLHVGTTPWMAPEVFGVDNLAYTNSADVYSFAMVFFEVLTGETPFADVRPTDIYQNIKTGDRPILPSKANFPSYLSAFIERCWATRAEDRPKFPEICQMLVHCKGALLRHVHPSPLKCVNEHDAHKLSCALGLQKCLQESLEENLPIQVYSLIVLDAFHKQNLDVVEQYVGCADWIKLQLKVGKHIGNWIDPQADFEQAFELFSSAAEHDNPEALFRLGLCFELGLGTEQNHEKAIQCYQAAIKLEDATCAYVGLGCCYARGHGVPQNDEKANEMFQSAVEKQYKLENLLPCISEMLHCLSQIPKVRWAEEGYSDAGINLKIELEHHAKDPRGTPLLESIQYMLKHFSGTPDTVPEDEEGYKRAVCRLQLIGKYFFGRQLLDGPVGKTFLDHPVRPIFKLGSNIEKETTGDNTFPKPTAGPGSEHSNARRPPPAELIFFVSFVVSCFAILVANYAPIAFLGTAMGIGSIVLALIKYRDWTKLPIIRREEIEIET</sequence>
<feature type="region of interest" description="Disordered" evidence="7">
    <location>
        <begin position="787"/>
        <end position="810"/>
    </location>
</feature>
<keyword evidence="8" id="KW-0472">Membrane</keyword>
<feature type="binding site" evidence="6">
    <location>
        <position position="247"/>
    </location>
    <ligand>
        <name>ATP</name>
        <dbReference type="ChEBI" id="CHEBI:30616"/>
    </ligand>
</feature>
<dbReference type="InterPro" id="IPR008271">
    <property type="entry name" value="Ser/Thr_kinase_AS"/>
</dbReference>
<dbReference type="PANTHER" id="PTHR44329:SF260">
    <property type="entry name" value="PROTEIN KINASE DOMAIN-CONTAINING PROTEIN"/>
    <property type="match status" value="1"/>
</dbReference>
<evidence type="ECO:0000256" key="3">
    <source>
        <dbReference type="ARBA" id="ARBA00022741"/>
    </source>
</evidence>
<dbReference type="InterPro" id="IPR017441">
    <property type="entry name" value="Protein_kinase_ATP_BS"/>
</dbReference>
<keyword evidence="1" id="KW-0723">Serine/threonine-protein kinase</keyword>
<evidence type="ECO:0000256" key="7">
    <source>
        <dbReference type="SAM" id="MobiDB-lite"/>
    </source>
</evidence>
<keyword evidence="3 6" id="KW-0547">Nucleotide-binding</keyword>
<proteinExistence type="predicted"/>
<evidence type="ECO:0000313" key="11">
    <source>
        <dbReference type="Proteomes" id="UP001497522"/>
    </source>
</evidence>
<dbReference type="PROSITE" id="PS00107">
    <property type="entry name" value="PROTEIN_KINASE_ATP"/>
    <property type="match status" value="1"/>
</dbReference>
<evidence type="ECO:0000256" key="8">
    <source>
        <dbReference type="SAM" id="Phobius"/>
    </source>
</evidence>